<dbReference type="InterPro" id="IPR004614">
    <property type="entry name" value="P_AcTrfase"/>
</dbReference>
<dbReference type="NCBIfam" id="NF007233">
    <property type="entry name" value="PRK09653.1"/>
    <property type="match status" value="1"/>
</dbReference>
<evidence type="ECO:0000313" key="12">
    <source>
        <dbReference type="Proteomes" id="UP000092819"/>
    </source>
</evidence>
<evidence type="ECO:0000256" key="5">
    <source>
        <dbReference type="ARBA" id="ARBA00021528"/>
    </source>
</evidence>
<dbReference type="GO" id="GO:0008959">
    <property type="term" value="F:phosphate acetyltransferase activity"/>
    <property type="evidence" value="ECO:0007669"/>
    <property type="project" value="UniProtKB-EC"/>
</dbReference>
<dbReference type="InterPro" id="IPR012147">
    <property type="entry name" value="P_Ac_Bu_trans"/>
</dbReference>
<keyword evidence="12" id="KW-1185">Reference proteome</keyword>
<dbReference type="Gene3D" id="3.40.50.10750">
    <property type="entry name" value="Isocitrate/Isopropylmalate dehydrogenase-like"/>
    <property type="match status" value="1"/>
</dbReference>
<dbReference type="PANTHER" id="PTHR43356">
    <property type="entry name" value="PHOSPHATE ACETYLTRANSFERASE"/>
    <property type="match status" value="1"/>
</dbReference>
<evidence type="ECO:0000256" key="7">
    <source>
        <dbReference type="ARBA" id="ARBA00023315"/>
    </source>
</evidence>
<evidence type="ECO:0000256" key="1">
    <source>
        <dbReference type="ARBA" id="ARBA00000705"/>
    </source>
</evidence>
<accession>A0A1C3JG40</accession>
<proteinExistence type="inferred from homology"/>
<dbReference type="AlphaFoldDB" id="A0A1C3JG40"/>
<feature type="compositionally biased region" description="Basic and acidic residues" evidence="9">
    <location>
        <begin position="356"/>
        <end position="372"/>
    </location>
</feature>
<feature type="domain" description="Phosphate acetyl/butaryl transferase" evidence="10">
    <location>
        <begin position="4"/>
        <end position="326"/>
    </location>
</feature>
<evidence type="ECO:0000259" key="10">
    <source>
        <dbReference type="Pfam" id="PF01515"/>
    </source>
</evidence>
<evidence type="ECO:0000256" key="8">
    <source>
        <dbReference type="ARBA" id="ARBA00031108"/>
    </source>
</evidence>
<evidence type="ECO:0000256" key="9">
    <source>
        <dbReference type="SAM" id="MobiDB-lite"/>
    </source>
</evidence>
<dbReference type="NCBIfam" id="TIGR00651">
    <property type="entry name" value="pta"/>
    <property type="match status" value="1"/>
</dbReference>
<gene>
    <name evidence="11" type="primary">eutD</name>
    <name evidence="11" type="ORF">VCE7224_02766</name>
</gene>
<evidence type="ECO:0000256" key="3">
    <source>
        <dbReference type="ARBA" id="ARBA00005656"/>
    </source>
</evidence>
<reference evidence="12" key="1">
    <citation type="submission" date="2016-06" db="EMBL/GenBank/DDBJ databases">
        <authorList>
            <person name="Rodrigo-Torres L."/>
            <person name="Arahal D.R."/>
        </authorList>
    </citation>
    <scope>NUCLEOTIDE SEQUENCE [LARGE SCALE GENOMIC DNA]</scope>
    <source>
        <strain evidence="12">CECT 7224</strain>
    </source>
</reference>
<evidence type="ECO:0000256" key="2">
    <source>
        <dbReference type="ARBA" id="ARBA00004989"/>
    </source>
</evidence>
<feature type="region of interest" description="Disordered" evidence="9">
    <location>
        <begin position="333"/>
        <end position="372"/>
    </location>
</feature>
<organism evidence="11 12">
    <name type="scientific">Vibrio celticus</name>
    <dbReference type="NCBI Taxonomy" id="446372"/>
    <lineage>
        <taxon>Bacteria</taxon>
        <taxon>Pseudomonadati</taxon>
        <taxon>Pseudomonadota</taxon>
        <taxon>Gammaproteobacteria</taxon>
        <taxon>Vibrionales</taxon>
        <taxon>Vibrionaceae</taxon>
        <taxon>Vibrio</taxon>
    </lineage>
</organism>
<protein>
    <recommendedName>
        <fullName evidence="5">Phosphate acetyltransferase</fullName>
        <ecNumber evidence="4">2.3.1.8</ecNumber>
    </recommendedName>
    <alternativeName>
        <fullName evidence="8">Phosphotransacetylase</fullName>
    </alternativeName>
</protein>
<evidence type="ECO:0000256" key="6">
    <source>
        <dbReference type="ARBA" id="ARBA00022679"/>
    </source>
</evidence>
<dbReference type="EC" id="2.3.1.8" evidence="4"/>
<comment type="pathway">
    <text evidence="2">Metabolic intermediate biosynthesis; acetyl-CoA biosynthesis; acetyl-CoA from acetate: step 2/2.</text>
</comment>
<dbReference type="InterPro" id="IPR042113">
    <property type="entry name" value="P_AcTrfase_dom1"/>
</dbReference>
<dbReference type="InterPro" id="IPR050500">
    <property type="entry name" value="Phos_Acetyltrans/Butyryltrans"/>
</dbReference>
<dbReference type="SUPFAM" id="SSF53659">
    <property type="entry name" value="Isocitrate/Isopropylmalate dehydrogenase-like"/>
    <property type="match status" value="1"/>
</dbReference>
<sequence>MKAIERIIDKAHLDRKRVVLSEAEDPRVLKAARLAIDKQLAYITLIGDEKAIIEAAQLHHINLAGIHIVSPQTSALKAVLAERLYELRKAKGMTYQDALEKVTDPLIFANLMVREGLVDGTVNGAVYTTSDVVRAALQIIGPAPDSELVSSFFLMMLCEPFHNLKGGMIFSDCGLVINPNETELASIAVAASNSAQTLLMEEPKVAMLSFSTNGSAKHESVDKVRNAAQLVKQRCPGIAVDQDVQLDAAIVTEIAAKKLPDSEVKGESNVLIFPNLEAGNIGYKLAERLGGAVAIGPLLQGLNQPANDLSRGCSAEDIFNVIAVTAVQAQQGKTANATTDVDADAQEAPEDQNATEDQKAKERAESEFEFRY</sequence>
<dbReference type="InterPro" id="IPR042112">
    <property type="entry name" value="P_AcTrfase_dom2"/>
</dbReference>
<dbReference type="RefSeq" id="WP_065676757.1">
    <property type="nucleotide sequence ID" value="NZ_AP025464.1"/>
</dbReference>
<comment type="catalytic activity">
    <reaction evidence="1">
        <text>acetyl-CoA + phosphate = acetyl phosphate + CoA</text>
        <dbReference type="Rhea" id="RHEA:19521"/>
        <dbReference type="ChEBI" id="CHEBI:22191"/>
        <dbReference type="ChEBI" id="CHEBI:43474"/>
        <dbReference type="ChEBI" id="CHEBI:57287"/>
        <dbReference type="ChEBI" id="CHEBI:57288"/>
        <dbReference type="EC" id="2.3.1.8"/>
    </reaction>
</comment>
<dbReference type="Gene3D" id="3.40.50.10950">
    <property type="match status" value="1"/>
</dbReference>
<feature type="compositionally biased region" description="Acidic residues" evidence="9">
    <location>
        <begin position="341"/>
        <end position="354"/>
    </location>
</feature>
<evidence type="ECO:0000313" key="11">
    <source>
        <dbReference type="EMBL" id="SBT14004.1"/>
    </source>
</evidence>
<name>A0A1C3JG40_9VIBR</name>
<keyword evidence="7" id="KW-0012">Acyltransferase</keyword>
<dbReference type="PIRSF" id="PIRSF000428">
    <property type="entry name" value="P_Ac_trans"/>
    <property type="match status" value="1"/>
</dbReference>
<keyword evidence="6" id="KW-0808">Transferase</keyword>
<evidence type="ECO:0000256" key="4">
    <source>
        <dbReference type="ARBA" id="ARBA00012707"/>
    </source>
</evidence>
<dbReference type="EMBL" id="FLQZ01000059">
    <property type="protein sequence ID" value="SBT14004.1"/>
    <property type="molecule type" value="Genomic_DNA"/>
</dbReference>
<dbReference type="Pfam" id="PF01515">
    <property type="entry name" value="PTA_PTB"/>
    <property type="match status" value="1"/>
</dbReference>
<dbReference type="PANTHER" id="PTHR43356:SF3">
    <property type="entry name" value="PHOSPHATE ACETYLTRANSFERASE"/>
    <property type="match status" value="1"/>
</dbReference>
<comment type="similarity">
    <text evidence="3">Belongs to the phosphate acetyltransferase and butyryltransferase family.</text>
</comment>
<dbReference type="Proteomes" id="UP000092819">
    <property type="component" value="Unassembled WGS sequence"/>
</dbReference>
<dbReference type="InterPro" id="IPR002505">
    <property type="entry name" value="PTA_PTB"/>
</dbReference>